<organism evidence="1 2">
    <name type="scientific">Adonisia turfae CCMR0082</name>
    <dbReference type="NCBI Taxonomy" id="2304604"/>
    <lineage>
        <taxon>Bacteria</taxon>
        <taxon>Bacillati</taxon>
        <taxon>Cyanobacteriota</taxon>
        <taxon>Adonisia</taxon>
        <taxon>Adonisia turfae</taxon>
    </lineage>
</organism>
<dbReference type="EMBL" id="QZCE01000001">
    <property type="protein sequence ID" value="NEZ62158.1"/>
    <property type="molecule type" value="Genomic_DNA"/>
</dbReference>
<accession>A0A6M0S130</accession>
<evidence type="ECO:0008006" key="3">
    <source>
        <dbReference type="Google" id="ProtNLM"/>
    </source>
</evidence>
<evidence type="ECO:0000313" key="2">
    <source>
        <dbReference type="Proteomes" id="UP000473574"/>
    </source>
</evidence>
<dbReference type="AlphaFoldDB" id="A0A6M0S130"/>
<gene>
    <name evidence="1" type="ORF">D0962_05100</name>
</gene>
<sequence>MARPKIVFYLPQPFWPTTWPKNANDDWPGFRLEIYAWTLQTYLRLKDVGFTCELSQQLPNQGIVLFHSSVLQGASLKPGARQLFICLKADAPPHVHAQLHIVQNPVEASPRRVFMPHWPQPGLLPRDAERENRFETVAFVGHQNSLDSEFQSPIWQERLAQLGLQWRLVSNSGNDDIPHGNQWHDYREIDAIVAVRSFDPRLHWQTQNFCNKPATKLYNAWLAGIPAILGRDSAYWAERQSSLDYLEANSLWQVLEQLTRLRDNSNLRQAMVAHGYQRALACTPQAITQRWVSLLNRVAVPAYEYWCGQPELQQTIGLLRSQSPSLPNRLQRQAKKLLRRSS</sequence>
<dbReference type="RefSeq" id="WP_163660396.1">
    <property type="nucleotide sequence ID" value="NZ_QZCE01000001.1"/>
</dbReference>
<protein>
    <recommendedName>
        <fullName evidence="3">Glycosyltransferase family 1 protein</fullName>
    </recommendedName>
</protein>
<dbReference type="Proteomes" id="UP000473574">
    <property type="component" value="Unassembled WGS sequence"/>
</dbReference>
<reference evidence="1 2" key="1">
    <citation type="journal article" date="2020" name="Microb. Ecol.">
        <title>Ecogenomics of the Marine Benthic Filamentous Cyanobacterium Adonisia.</title>
        <authorList>
            <person name="Walter J.M."/>
            <person name="Coutinho F.H."/>
            <person name="Leomil L."/>
            <person name="Hargreaves P.I."/>
            <person name="Campeao M.E."/>
            <person name="Vieira V.V."/>
            <person name="Silva B.S."/>
            <person name="Fistarol G.O."/>
            <person name="Salomon P.S."/>
            <person name="Sawabe T."/>
            <person name="Mino S."/>
            <person name="Hosokawa M."/>
            <person name="Miyashita H."/>
            <person name="Maruyama F."/>
            <person name="van Verk M.C."/>
            <person name="Dutilh B.E."/>
            <person name="Thompson C.C."/>
            <person name="Thompson F.L."/>
        </authorList>
    </citation>
    <scope>NUCLEOTIDE SEQUENCE [LARGE SCALE GENOMIC DNA]</scope>
    <source>
        <strain evidence="1 2">CCMR0082</strain>
    </source>
</reference>
<name>A0A6M0S130_9CYAN</name>
<proteinExistence type="predicted"/>
<comment type="caution">
    <text evidence="1">The sequence shown here is derived from an EMBL/GenBank/DDBJ whole genome shotgun (WGS) entry which is preliminary data.</text>
</comment>
<evidence type="ECO:0000313" key="1">
    <source>
        <dbReference type="EMBL" id="NEZ62158.1"/>
    </source>
</evidence>